<evidence type="ECO:0000259" key="1">
    <source>
        <dbReference type="PROSITE" id="PS50878"/>
    </source>
</evidence>
<dbReference type="SUPFAM" id="SSF56672">
    <property type="entry name" value="DNA/RNA polymerases"/>
    <property type="match status" value="1"/>
</dbReference>
<dbReference type="Proteomes" id="UP001148838">
    <property type="component" value="Unassembled WGS sequence"/>
</dbReference>
<dbReference type="PANTHER" id="PTHR47027">
    <property type="entry name" value="REVERSE TRANSCRIPTASE DOMAIN-CONTAINING PROTEIN"/>
    <property type="match status" value="1"/>
</dbReference>
<reference evidence="2 3" key="1">
    <citation type="journal article" date="2022" name="Allergy">
        <title>Genome assembly and annotation of Periplaneta americana reveal a comprehensive cockroach allergen profile.</title>
        <authorList>
            <person name="Wang L."/>
            <person name="Xiong Q."/>
            <person name="Saelim N."/>
            <person name="Wang L."/>
            <person name="Nong W."/>
            <person name="Wan A.T."/>
            <person name="Shi M."/>
            <person name="Liu X."/>
            <person name="Cao Q."/>
            <person name="Hui J.H.L."/>
            <person name="Sookrung N."/>
            <person name="Leung T.F."/>
            <person name="Tungtrongchitr A."/>
            <person name="Tsui S.K.W."/>
        </authorList>
    </citation>
    <scope>NUCLEOTIDE SEQUENCE [LARGE SCALE GENOMIC DNA]</scope>
    <source>
        <strain evidence="2">PWHHKU_190912</strain>
    </source>
</reference>
<evidence type="ECO:0000313" key="3">
    <source>
        <dbReference type="Proteomes" id="UP001148838"/>
    </source>
</evidence>
<dbReference type="InterPro" id="IPR043502">
    <property type="entry name" value="DNA/RNA_pol_sf"/>
</dbReference>
<keyword evidence="3" id="KW-1185">Reference proteome</keyword>
<sequence>MGESRNAYRLLVGRPEGKRPLERPRRRWEDNIKMDLREVGCDDRDLINLAQDRNRWRAYVRAAMNLRVSQIEFLLKLLCTVFTPAAFSCSKNAGPKGCVPPRVLLTSVYSSREELHSFPFAAIWMIENHPRQGKRGHSKKSVPRTLLSYPLYTGCYTKLLRRHILEIILYAEKCSAIKIKEDGINRTKKEGIIASKERQARTLSGITYVIVCMIMEKKWEYKGTLHQLFIDLKKAYDSVKREVLHDILIEFGIPKKLVRLTKMCLSETYSRVRIGQFLSDVFPIHCGLKQGDALSPLLFNFALEYAIRKVQDNRGGLELNGLHQLLVYADDVNMLGENPQTIRENTGILLEASKAISLEVNPENTKYMIMSRDENIVRNVILPVVVYGCETWTCTLREEQSLRVFENKVLRKLFGANRDEVTGEWRKLHNTELHALYSSPDI</sequence>
<comment type="caution">
    <text evidence="2">The sequence shown here is derived from an EMBL/GenBank/DDBJ whole genome shotgun (WGS) entry which is preliminary data.</text>
</comment>
<name>A0ABQ8TY43_PERAM</name>
<organism evidence="2 3">
    <name type="scientific">Periplaneta americana</name>
    <name type="common">American cockroach</name>
    <name type="synonym">Blatta americana</name>
    <dbReference type="NCBI Taxonomy" id="6978"/>
    <lineage>
        <taxon>Eukaryota</taxon>
        <taxon>Metazoa</taxon>
        <taxon>Ecdysozoa</taxon>
        <taxon>Arthropoda</taxon>
        <taxon>Hexapoda</taxon>
        <taxon>Insecta</taxon>
        <taxon>Pterygota</taxon>
        <taxon>Neoptera</taxon>
        <taxon>Polyneoptera</taxon>
        <taxon>Dictyoptera</taxon>
        <taxon>Blattodea</taxon>
        <taxon>Blattoidea</taxon>
        <taxon>Blattidae</taxon>
        <taxon>Blattinae</taxon>
        <taxon>Periplaneta</taxon>
    </lineage>
</organism>
<evidence type="ECO:0000313" key="2">
    <source>
        <dbReference type="EMBL" id="KAJ4450575.1"/>
    </source>
</evidence>
<dbReference type="EMBL" id="JAJSOF020000003">
    <property type="protein sequence ID" value="KAJ4450575.1"/>
    <property type="molecule type" value="Genomic_DNA"/>
</dbReference>
<dbReference type="PROSITE" id="PS50878">
    <property type="entry name" value="RT_POL"/>
    <property type="match status" value="1"/>
</dbReference>
<dbReference type="PANTHER" id="PTHR47027:SF20">
    <property type="entry name" value="REVERSE TRANSCRIPTASE-LIKE PROTEIN WITH RNA-DIRECTED DNA POLYMERASE DOMAIN"/>
    <property type="match status" value="1"/>
</dbReference>
<accession>A0ABQ8TY43</accession>
<feature type="domain" description="Reverse transcriptase" evidence="1">
    <location>
        <begin position="107"/>
        <end position="382"/>
    </location>
</feature>
<proteinExistence type="predicted"/>
<dbReference type="Pfam" id="PF00078">
    <property type="entry name" value="RVT_1"/>
    <property type="match status" value="1"/>
</dbReference>
<gene>
    <name evidence="2" type="ORF">ANN_02002</name>
</gene>
<protein>
    <recommendedName>
        <fullName evidence="1">Reverse transcriptase domain-containing protein</fullName>
    </recommendedName>
</protein>
<dbReference type="InterPro" id="IPR000477">
    <property type="entry name" value="RT_dom"/>
</dbReference>